<evidence type="ECO:0000259" key="2">
    <source>
        <dbReference type="Pfam" id="PF13002"/>
    </source>
</evidence>
<dbReference type="OrthoDB" id="3832628at2759"/>
<evidence type="ECO:0000313" key="3">
    <source>
        <dbReference type="EMBL" id="ESZ95356.1"/>
    </source>
</evidence>
<accession>W9CHN9</accession>
<feature type="domain" description="LDB19 N-terminal" evidence="2">
    <location>
        <begin position="133"/>
        <end position="311"/>
    </location>
</feature>
<dbReference type="InterPro" id="IPR014752">
    <property type="entry name" value="Arrestin-like_C"/>
</dbReference>
<dbReference type="EMBL" id="AYSA01000189">
    <property type="protein sequence ID" value="ESZ95356.1"/>
    <property type="molecule type" value="Genomic_DNA"/>
</dbReference>
<dbReference type="InterPro" id="IPR050357">
    <property type="entry name" value="Arrestin_domain-protein"/>
</dbReference>
<sequence>MPATMQHVTSFFRTHSFELPTEGKKGSRRNSSSRPTLKSRTPSSSASSIAEDKGAKMHDLSSLSHKRISIPGLHSQKTSSRSSPPNHGATLDCAIESPPLLLYGSTSASTGALLSGQLKLHIHDEKFAIESFKMRLAVEVTQKKPFHAHCHECAHQSKDLTTWNFLQGPATLRKGEHDFPFSFLLPGHLPASMKGTLSNIEYVLKATLVPKTGEPMKLSHVLNIKRAIIPPDTPRNSIRIFPPTNLTANCQLPPVIYPIGEANISMRMNGVVNRNVDAKTQNHWKLKRLTWRLEETQRVISPACPKHAAKVTKEGENKKGAAHQDIRTLATEEIKSGWKASYDTADGSIEIEFPISIRPDAKPICDTKAEDGTEVSHTLIVEMIVSEEFAPIRKPSQVTPTGGARVLRMHFNLNVTERSGLGISWDEEQPPLYENVPASPPTYVNPELYDGPPIPDYEDLPALDGGVGYVNGNGNGAHL</sequence>
<dbReference type="HOGENOM" id="CLU_026015_1_0_1"/>
<dbReference type="Pfam" id="PF13002">
    <property type="entry name" value="LDB19"/>
    <property type="match status" value="1"/>
</dbReference>
<feature type="compositionally biased region" description="Basic and acidic residues" evidence="1">
    <location>
        <begin position="50"/>
        <end position="59"/>
    </location>
</feature>
<reference evidence="3 4" key="1">
    <citation type="journal article" date="2014" name="Genome Announc.">
        <title>Draft genome sequence of Sclerotinia borealis, a psychrophilic plant pathogenic fungus.</title>
        <authorList>
            <person name="Mardanov A.V."/>
            <person name="Beletsky A.V."/>
            <person name="Kadnikov V.V."/>
            <person name="Ignatov A.N."/>
            <person name="Ravin N.V."/>
        </authorList>
    </citation>
    <scope>NUCLEOTIDE SEQUENCE [LARGE SCALE GENOMIC DNA]</scope>
    <source>
        <strain evidence="4">F-4157</strain>
    </source>
</reference>
<dbReference type="GO" id="GO:0005829">
    <property type="term" value="C:cytosol"/>
    <property type="evidence" value="ECO:0007669"/>
    <property type="project" value="TreeGrafter"/>
</dbReference>
<dbReference type="InterPro" id="IPR014756">
    <property type="entry name" value="Ig_E-set"/>
</dbReference>
<dbReference type="SUPFAM" id="SSF81296">
    <property type="entry name" value="E set domains"/>
    <property type="match status" value="1"/>
</dbReference>
<name>W9CHN9_SCLBF</name>
<feature type="region of interest" description="Disordered" evidence="1">
    <location>
        <begin position="1"/>
        <end position="63"/>
    </location>
</feature>
<organism evidence="3 4">
    <name type="scientific">Sclerotinia borealis (strain F-4128)</name>
    <dbReference type="NCBI Taxonomy" id="1432307"/>
    <lineage>
        <taxon>Eukaryota</taxon>
        <taxon>Fungi</taxon>
        <taxon>Dikarya</taxon>
        <taxon>Ascomycota</taxon>
        <taxon>Pezizomycotina</taxon>
        <taxon>Leotiomycetes</taxon>
        <taxon>Helotiales</taxon>
        <taxon>Sclerotiniaceae</taxon>
        <taxon>Sclerotinia</taxon>
    </lineage>
</organism>
<dbReference type="PANTHER" id="PTHR11188">
    <property type="entry name" value="ARRESTIN DOMAIN CONTAINING PROTEIN"/>
    <property type="match status" value="1"/>
</dbReference>
<keyword evidence="4" id="KW-1185">Reference proteome</keyword>
<evidence type="ECO:0000256" key="1">
    <source>
        <dbReference type="SAM" id="MobiDB-lite"/>
    </source>
</evidence>
<dbReference type="GO" id="GO:0005886">
    <property type="term" value="C:plasma membrane"/>
    <property type="evidence" value="ECO:0007669"/>
    <property type="project" value="TreeGrafter"/>
</dbReference>
<dbReference type="STRING" id="1432307.W9CHN9"/>
<dbReference type="AlphaFoldDB" id="W9CHN9"/>
<dbReference type="PANTHER" id="PTHR11188:SF76">
    <property type="entry name" value="PROTEIN LDB19"/>
    <property type="match status" value="1"/>
</dbReference>
<proteinExistence type="predicted"/>
<gene>
    <name evidence="3" type="ORF">SBOR_4290</name>
</gene>
<dbReference type="InterPro" id="IPR024391">
    <property type="entry name" value="LDB19_N"/>
</dbReference>
<dbReference type="GO" id="GO:0031625">
    <property type="term" value="F:ubiquitin protein ligase binding"/>
    <property type="evidence" value="ECO:0007669"/>
    <property type="project" value="TreeGrafter"/>
</dbReference>
<dbReference type="GO" id="GO:0070086">
    <property type="term" value="P:ubiquitin-dependent endocytosis"/>
    <property type="evidence" value="ECO:0007669"/>
    <property type="project" value="TreeGrafter"/>
</dbReference>
<dbReference type="GO" id="GO:0030674">
    <property type="term" value="F:protein-macromolecule adaptor activity"/>
    <property type="evidence" value="ECO:0007669"/>
    <property type="project" value="TreeGrafter"/>
</dbReference>
<dbReference type="Proteomes" id="UP000019487">
    <property type="component" value="Unassembled WGS sequence"/>
</dbReference>
<dbReference type="Gene3D" id="2.60.40.640">
    <property type="match status" value="1"/>
</dbReference>
<feature type="compositionally biased region" description="Polar residues" evidence="1">
    <location>
        <begin position="1"/>
        <end position="13"/>
    </location>
</feature>
<evidence type="ECO:0000313" key="4">
    <source>
        <dbReference type="Proteomes" id="UP000019487"/>
    </source>
</evidence>
<protein>
    <recommendedName>
        <fullName evidence="2">LDB19 N-terminal domain-containing protein</fullName>
    </recommendedName>
</protein>
<comment type="caution">
    <text evidence="3">The sequence shown here is derived from an EMBL/GenBank/DDBJ whole genome shotgun (WGS) entry which is preliminary data.</text>
</comment>